<dbReference type="EMBL" id="JAWWNJ010000171">
    <property type="protein sequence ID" value="KAK6977217.1"/>
    <property type="molecule type" value="Genomic_DNA"/>
</dbReference>
<keyword evidence="3" id="KW-1185">Reference proteome</keyword>
<accession>A0AAV9ZB35</accession>
<protein>
    <submittedName>
        <fullName evidence="2">Uncharacterized protein</fullName>
    </submittedName>
</protein>
<feature type="region of interest" description="Disordered" evidence="1">
    <location>
        <begin position="102"/>
        <end position="130"/>
    </location>
</feature>
<sequence length="130" mass="13091">MALAINQAVSIAILNVFGVFGAFGRSNRAEEYASESPHCGVLLPAPAPPPVPARTAAAYNTSTRTGENGFGGGAYSRPSLTIVLAVGASETALVAACMQHAGRGGAHREVDGEERGGGKRRRAGGNGGEA</sequence>
<dbReference type="AlphaFoldDB" id="A0AAV9ZB35"/>
<evidence type="ECO:0000313" key="2">
    <source>
        <dbReference type="EMBL" id="KAK6977217.1"/>
    </source>
</evidence>
<comment type="caution">
    <text evidence="2">The sequence shown here is derived from an EMBL/GenBank/DDBJ whole genome shotgun (WGS) entry which is preliminary data.</text>
</comment>
<evidence type="ECO:0000256" key="1">
    <source>
        <dbReference type="SAM" id="MobiDB-lite"/>
    </source>
</evidence>
<dbReference type="Proteomes" id="UP001362999">
    <property type="component" value="Unassembled WGS sequence"/>
</dbReference>
<name>A0AAV9ZB35_9AGAR</name>
<evidence type="ECO:0000313" key="3">
    <source>
        <dbReference type="Proteomes" id="UP001362999"/>
    </source>
</evidence>
<gene>
    <name evidence="2" type="ORF">R3P38DRAFT_2810613</name>
</gene>
<feature type="compositionally biased region" description="Basic and acidic residues" evidence="1">
    <location>
        <begin position="106"/>
        <end position="117"/>
    </location>
</feature>
<organism evidence="2 3">
    <name type="scientific">Favolaschia claudopus</name>
    <dbReference type="NCBI Taxonomy" id="2862362"/>
    <lineage>
        <taxon>Eukaryota</taxon>
        <taxon>Fungi</taxon>
        <taxon>Dikarya</taxon>
        <taxon>Basidiomycota</taxon>
        <taxon>Agaricomycotina</taxon>
        <taxon>Agaricomycetes</taxon>
        <taxon>Agaricomycetidae</taxon>
        <taxon>Agaricales</taxon>
        <taxon>Marasmiineae</taxon>
        <taxon>Mycenaceae</taxon>
        <taxon>Favolaschia</taxon>
    </lineage>
</organism>
<reference evidence="2 3" key="1">
    <citation type="journal article" date="2024" name="J Genomics">
        <title>Draft genome sequencing and assembly of Favolaschia claudopus CIRM-BRFM 2984 isolated from oak limbs.</title>
        <authorList>
            <person name="Navarro D."/>
            <person name="Drula E."/>
            <person name="Chaduli D."/>
            <person name="Cazenave R."/>
            <person name="Ahrendt S."/>
            <person name="Wang J."/>
            <person name="Lipzen A."/>
            <person name="Daum C."/>
            <person name="Barry K."/>
            <person name="Grigoriev I.V."/>
            <person name="Favel A."/>
            <person name="Rosso M.N."/>
            <person name="Martin F."/>
        </authorList>
    </citation>
    <scope>NUCLEOTIDE SEQUENCE [LARGE SCALE GENOMIC DNA]</scope>
    <source>
        <strain evidence="2 3">CIRM-BRFM 2984</strain>
    </source>
</reference>
<proteinExistence type="predicted"/>